<name>A0ABN6SBW7_9BIFI</name>
<feature type="transmembrane region" description="Helical" evidence="1">
    <location>
        <begin position="28"/>
        <end position="51"/>
    </location>
</feature>
<proteinExistence type="predicted"/>
<organism evidence="2 3">
    <name type="scientific">Bombiscardovia nodaiensis</name>
    <dbReference type="NCBI Taxonomy" id="2932181"/>
    <lineage>
        <taxon>Bacteria</taxon>
        <taxon>Bacillati</taxon>
        <taxon>Actinomycetota</taxon>
        <taxon>Actinomycetes</taxon>
        <taxon>Bifidobacteriales</taxon>
        <taxon>Bifidobacteriaceae</taxon>
        <taxon>Bombiscardovia</taxon>
    </lineage>
</organism>
<keyword evidence="1" id="KW-0812">Transmembrane</keyword>
<gene>
    <name evidence="2" type="ORF">KIM372_06540</name>
</gene>
<evidence type="ECO:0000256" key="1">
    <source>
        <dbReference type="SAM" id="Phobius"/>
    </source>
</evidence>
<keyword evidence="1" id="KW-0472">Membrane</keyword>
<keyword evidence="1" id="KW-1133">Transmembrane helix</keyword>
<evidence type="ECO:0000313" key="3">
    <source>
        <dbReference type="Proteomes" id="UP001321766"/>
    </source>
</evidence>
<accession>A0ABN6SBW7</accession>
<reference evidence="2 3" key="1">
    <citation type="journal article" date="2023" name="Microbiol. Spectr.">
        <title>Symbiosis of Carpenter Bees with Uncharacterized Lactic Acid Bacteria Showing NAD Auxotrophy.</title>
        <authorList>
            <person name="Kawasaki S."/>
            <person name="Ozawa K."/>
            <person name="Mori T."/>
            <person name="Yamamoto A."/>
            <person name="Ito M."/>
            <person name="Ohkuma M."/>
            <person name="Sakamoto M."/>
            <person name="Matsutani M."/>
        </authorList>
    </citation>
    <scope>NUCLEOTIDE SEQUENCE [LARGE SCALE GENOMIC DNA]</scope>
    <source>
        <strain evidence="2 3">Kim37-2</strain>
    </source>
</reference>
<sequence>MNTFAHAMAAPVPVPTGQPEPALSGGPVLLLVGLCCLLLAVLLVVLIVVLSKPARKAPAPRAQHVPTASKDAWRQQIDQVVARHQRGEVNQSQAMSQLAEIVRAFASQALGRDMTTQTLAELSNQPRTASNRQQMDLLRQTVSALYPPEFADPQVNRQAYEAQVEEAAQWVSALVSRWRS</sequence>
<evidence type="ECO:0000313" key="2">
    <source>
        <dbReference type="EMBL" id="BDR52747.1"/>
    </source>
</evidence>
<dbReference type="Proteomes" id="UP001321766">
    <property type="component" value="Chromosome"/>
</dbReference>
<dbReference type="EMBL" id="AP026798">
    <property type="protein sequence ID" value="BDR52747.1"/>
    <property type="molecule type" value="Genomic_DNA"/>
</dbReference>
<evidence type="ECO:0008006" key="4">
    <source>
        <dbReference type="Google" id="ProtNLM"/>
    </source>
</evidence>
<protein>
    <recommendedName>
        <fullName evidence="4">DUF4129 domain-containing protein</fullName>
    </recommendedName>
</protein>
<keyword evidence="3" id="KW-1185">Reference proteome</keyword>